<evidence type="ECO:0000256" key="1">
    <source>
        <dbReference type="ARBA" id="ARBA00004049"/>
    </source>
</evidence>
<keyword evidence="6" id="KW-0539">Nucleus</keyword>
<dbReference type="InterPro" id="IPR044607">
    <property type="entry name" value="RKD-like"/>
</dbReference>
<dbReference type="PANTHER" id="PTHR46373">
    <property type="entry name" value="PROTEIN RKD4"/>
    <property type="match status" value="1"/>
</dbReference>
<evidence type="ECO:0000256" key="7">
    <source>
        <dbReference type="SAM" id="MobiDB-lite"/>
    </source>
</evidence>
<evidence type="ECO:0000313" key="9">
    <source>
        <dbReference type="EMBL" id="CAE2324402.1"/>
    </source>
</evidence>
<sequence>MPPTPITIDQLSNYFHLPEKQVAAELGMCLTSLKKICRAQGILRWPFRKLKSLERTLKKVDEDKNTISSMTTGCSQPEGFEVASQNAISQVRARFSASRTASSESVTSSSSPLDENEEHNAVEDAADSHEVWPVCKISEESPSQITIRHWSTLWTVHHLRKHLFSKLGGHSFRVSPDGVCAYLTFETASKALEAQLICANACSILKRSVRNTDAGGEERSLRDDAVIMCRCFEESNHRQSEQTTRQAVSHVVSHFEFEPNAAIISPSNQAFSSFLPEHKVVDDDFSSRNFYRLSPPPTFGHLLTGFEESESCPNSFHNPENPRGEWVTASHNDVKHARNHPLHFI</sequence>
<dbReference type="PROSITE" id="PS51519">
    <property type="entry name" value="RWP_RK"/>
    <property type="match status" value="1"/>
</dbReference>
<dbReference type="EMBL" id="HBKN01037436">
    <property type="protein sequence ID" value="CAE2324402.1"/>
    <property type="molecule type" value="Transcribed_RNA"/>
</dbReference>
<feature type="compositionally biased region" description="Basic and acidic residues" evidence="7">
    <location>
        <begin position="118"/>
        <end position="127"/>
    </location>
</feature>
<proteinExistence type="predicted"/>
<dbReference type="Pfam" id="PF02042">
    <property type="entry name" value="RWP-RK"/>
    <property type="match status" value="1"/>
</dbReference>
<organism evidence="9">
    <name type="scientific">Guillardia theta</name>
    <name type="common">Cryptophyte</name>
    <name type="synonym">Cryptomonas phi</name>
    <dbReference type="NCBI Taxonomy" id="55529"/>
    <lineage>
        <taxon>Eukaryota</taxon>
        <taxon>Cryptophyceae</taxon>
        <taxon>Pyrenomonadales</taxon>
        <taxon>Geminigeraceae</taxon>
        <taxon>Guillardia</taxon>
    </lineage>
</organism>
<feature type="region of interest" description="Disordered" evidence="7">
    <location>
        <begin position="100"/>
        <end position="127"/>
    </location>
</feature>
<dbReference type="AlphaFoldDB" id="A0A7S4UR67"/>
<evidence type="ECO:0000256" key="4">
    <source>
        <dbReference type="ARBA" id="ARBA00023125"/>
    </source>
</evidence>
<dbReference type="PANTHER" id="PTHR46373:SF2">
    <property type="entry name" value="RWP-RK DOMAIN-CONTAINING PROTEIN"/>
    <property type="match status" value="1"/>
</dbReference>
<dbReference type="InterPro" id="IPR003035">
    <property type="entry name" value="RWP-RK_dom"/>
</dbReference>
<evidence type="ECO:0000259" key="8">
    <source>
        <dbReference type="PROSITE" id="PS51519"/>
    </source>
</evidence>
<accession>A0A7S4UR67</accession>
<feature type="domain" description="RWP-RK" evidence="8">
    <location>
        <begin position="1"/>
        <end position="73"/>
    </location>
</feature>
<protein>
    <recommendedName>
        <fullName evidence="8">RWP-RK domain-containing protein</fullName>
    </recommendedName>
</protein>
<dbReference type="GO" id="GO:0003700">
    <property type="term" value="F:DNA-binding transcription factor activity"/>
    <property type="evidence" value="ECO:0007669"/>
    <property type="project" value="InterPro"/>
</dbReference>
<feature type="compositionally biased region" description="Low complexity" evidence="7">
    <location>
        <begin position="100"/>
        <end position="111"/>
    </location>
</feature>
<reference evidence="9" key="1">
    <citation type="submission" date="2021-01" db="EMBL/GenBank/DDBJ databases">
        <authorList>
            <person name="Corre E."/>
            <person name="Pelletier E."/>
            <person name="Niang G."/>
            <person name="Scheremetjew M."/>
            <person name="Finn R."/>
            <person name="Kale V."/>
            <person name="Holt S."/>
            <person name="Cochrane G."/>
            <person name="Meng A."/>
            <person name="Brown T."/>
            <person name="Cohen L."/>
        </authorList>
    </citation>
    <scope>NUCLEOTIDE SEQUENCE</scope>
    <source>
        <strain evidence="9">CCMP 2712</strain>
    </source>
</reference>
<keyword evidence="3" id="KW-0175">Coiled coil</keyword>
<name>A0A7S4UR67_GUITH</name>
<keyword evidence="5" id="KW-0804">Transcription</keyword>
<evidence type="ECO:0000256" key="6">
    <source>
        <dbReference type="ARBA" id="ARBA00023242"/>
    </source>
</evidence>
<keyword evidence="4" id="KW-0238">DNA-binding</keyword>
<comment type="function">
    <text evidence="1">Putative transcription factor.</text>
</comment>
<evidence type="ECO:0000256" key="5">
    <source>
        <dbReference type="ARBA" id="ARBA00023163"/>
    </source>
</evidence>
<evidence type="ECO:0000256" key="2">
    <source>
        <dbReference type="ARBA" id="ARBA00023015"/>
    </source>
</evidence>
<keyword evidence="2" id="KW-0805">Transcription regulation</keyword>
<evidence type="ECO:0000256" key="3">
    <source>
        <dbReference type="ARBA" id="ARBA00023054"/>
    </source>
</evidence>
<gene>
    <name evidence="9" type="ORF">GTHE00462_LOCUS29351</name>
</gene>
<dbReference type="GO" id="GO:0003677">
    <property type="term" value="F:DNA binding"/>
    <property type="evidence" value="ECO:0007669"/>
    <property type="project" value="UniProtKB-KW"/>
</dbReference>